<keyword evidence="1" id="KW-0812">Transmembrane</keyword>
<evidence type="ECO:0000313" key="2">
    <source>
        <dbReference type="EMBL" id="SHE51537.1"/>
    </source>
</evidence>
<protein>
    <submittedName>
        <fullName evidence="2">Uncharacterized membrane protein</fullName>
    </submittedName>
</protein>
<keyword evidence="1" id="KW-1133">Transmembrane helix</keyword>
<organism evidence="2 3">
    <name type="scientific">Lampropedia hyalina DSM 16112</name>
    <dbReference type="NCBI Taxonomy" id="1122156"/>
    <lineage>
        <taxon>Bacteria</taxon>
        <taxon>Pseudomonadati</taxon>
        <taxon>Pseudomonadota</taxon>
        <taxon>Betaproteobacteria</taxon>
        <taxon>Burkholderiales</taxon>
        <taxon>Comamonadaceae</taxon>
        <taxon>Lampropedia</taxon>
    </lineage>
</organism>
<dbReference type="AlphaFoldDB" id="A0A1M4U4S4"/>
<dbReference type="EMBL" id="FQUZ01000003">
    <property type="protein sequence ID" value="SHE51537.1"/>
    <property type="molecule type" value="Genomic_DNA"/>
</dbReference>
<name>A0A1M4U4S4_9BURK</name>
<accession>A0A1M4U4S4</accession>
<reference evidence="2 3" key="1">
    <citation type="submission" date="2016-11" db="EMBL/GenBank/DDBJ databases">
        <authorList>
            <person name="Jaros S."/>
            <person name="Januszkiewicz K."/>
            <person name="Wedrychowicz H."/>
        </authorList>
    </citation>
    <scope>NUCLEOTIDE SEQUENCE [LARGE SCALE GENOMIC DNA]</scope>
    <source>
        <strain evidence="2 3">DSM 16112</strain>
    </source>
</reference>
<proteinExistence type="predicted"/>
<keyword evidence="3" id="KW-1185">Reference proteome</keyword>
<dbReference type="STRING" id="1122156.SAMN02745117_00430"/>
<dbReference type="OrthoDB" id="5405464at2"/>
<sequence>MNHDIIDAGPVPDPAKKQLTLIIYVLYACSFIVGITSIAAIIVNYIKQDEVRGTWLESHFRWQIRTFWYSLLWSVLGFITTFILIGWLVLFATAIWFIYRLVRGILNLVDNKPMYIA</sequence>
<evidence type="ECO:0000313" key="3">
    <source>
        <dbReference type="Proteomes" id="UP000184327"/>
    </source>
</evidence>
<keyword evidence="1" id="KW-0472">Membrane</keyword>
<feature type="transmembrane region" description="Helical" evidence="1">
    <location>
        <begin position="21"/>
        <end position="46"/>
    </location>
</feature>
<dbReference type="RefSeq" id="WP_073354162.1">
    <property type="nucleotide sequence ID" value="NZ_FQUZ01000003.1"/>
</dbReference>
<dbReference type="Proteomes" id="UP000184327">
    <property type="component" value="Unassembled WGS sequence"/>
</dbReference>
<evidence type="ECO:0000256" key="1">
    <source>
        <dbReference type="SAM" id="Phobius"/>
    </source>
</evidence>
<feature type="transmembrane region" description="Helical" evidence="1">
    <location>
        <begin position="67"/>
        <end position="99"/>
    </location>
</feature>
<gene>
    <name evidence="2" type="ORF">SAMN02745117_00430</name>
</gene>